<keyword evidence="1 2" id="KW-0732">Signal</keyword>
<dbReference type="PANTHER" id="PTHR30383">
    <property type="entry name" value="THIOESTERASE 1/PROTEASE 1/LYSOPHOSPHOLIPASE L1"/>
    <property type="match status" value="1"/>
</dbReference>
<dbReference type="SUPFAM" id="SSF69318">
    <property type="entry name" value="Integrin alpha N-terminal domain"/>
    <property type="match status" value="1"/>
</dbReference>
<protein>
    <submittedName>
        <fullName evidence="4">Lysophospholipase L1-like esterase</fullName>
    </submittedName>
</protein>
<evidence type="ECO:0000256" key="1">
    <source>
        <dbReference type="ARBA" id="ARBA00022729"/>
    </source>
</evidence>
<feature type="chain" id="PRO_5030760309" evidence="2">
    <location>
        <begin position="30"/>
        <end position="523"/>
    </location>
</feature>
<dbReference type="InterPro" id="IPR028994">
    <property type="entry name" value="Integrin_alpha_N"/>
</dbReference>
<dbReference type="SUPFAM" id="SSF52266">
    <property type="entry name" value="SGNH hydrolase"/>
    <property type="match status" value="1"/>
</dbReference>
<dbReference type="InterPro" id="IPR013830">
    <property type="entry name" value="SGNH_hydro"/>
</dbReference>
<evidence type="ECO:0000313" key="5">
    <source>
        <dbReference type="Proteomes" id="UP000540506"/>
    </source>
</evidence>
<dbReference type="InterPro" id="IPR036514">
    <property type="entry name" value="SGNH_hydro_sf"/>
</dbReference>
<sequence length="523" mass="55483">MKQTASRMLTALLAVTGLSLGLGPTAAHAAIKPAPALIKVMPLGDSITYGAGSTTGAGYRAPLWDLTTRQSPYTIDMVGSNSAGSMADPDNEGHSGFRIAQIRDGIDQWLTAADPDVVLLHLGINDLKWDKADPVQAATRLSELVDRIQTDKPGATVIVQGLLTATPGLEQQTADFNRTIGALEADRQREGRHVRYAAPADVTPAELPDQLHPNDDGYRKMAQVFHDALDRTVADGWAPRPAVPRAGTEAGDSGRVRWADFDGDGKPDYWVINDDGSVNVWLNRGGDQAGSNGWQALGKVATGVTTDRSRVRIADFDGDGKADYWVINPDGSVNVWLNRGGDQAGSNGWLPLGRVATGLTTNQDQVRIADFDGDGKADYWLINPDGSINVWLNRGGDVAGPNGWQALGKVATGVTTDRSRIRLADFDGDGKADYNVINPDGSVSTWLNRGGDGHGGWQPLGRTATGVTTDQTSVQLVDFTADTHADYLQTGTDGHVTAYANNGGDPSGPNGWTYLGQITNGHA</sequence>
<evidence type="ECO:0000256" key="2">
    <source>
        <dbReference type="SAM" id="SignalP"/>
    </source>
</evidence>
<evidence type="ECO:0000259" key="3">
    <source>
        <dbReference type="Pfam" id="PF13472"/>
    </source>
</evidence>
<dbReference type="EMBL" id="JACHJV010000001">
    <property type="protein sequence ID" value="MBB4926404.1"/>
    <property type="molecule type" value="Genomic_DNA"/>
</dbReference>
<feature type="domain" description="SGNH hydrolase-type esterase" evidence="3">
    <location>
        <begin position="43"/>
        <end position="219"/>
    </location>
</feature>
<comment type="caution">
    <text evidence="4">The sequence shown here is derived from an EMBL/GenBank/DDBJ whole genome shotgun (WGS) entry which is preliminary data.</text>
</comment>
<evidence type="ECO:0000313" key="4">
    <source>
        <dbReference type="EMBL" id="MBB4926404.1"/>
    </source>
</evidence>
<dbReference type="Pfam" id="PF13517">
    <property type="entry name" value="FG-GAP_3"/>
    <property type="match status" value="2"/>
</dbReference>
<dbReference type="Proteomes" id="UP000540506">
    <property type="component" value="Unassembled WGS sequence"/>
</dbReference>
<dbReference type="InterPro" id="IPR051532">
    <property type="entry name" value="Ester_Hydrolysis_Enzymes"/>
</dbReference>
<dbReference type="Pfam" id="PF13472">
    <property type="entry name" value="Lipase_GDSL_2"/>
    <property type="match status" value="1"/>
</dbReference>
<dbReference type="AlphaFoldDB" id="A0A7W7R6Z2"/>
<feature type="signal peptide" evidence="2">
    <location>
        <begin position="1"/>
        <end position="29"/>
    </location>
</feature>
<name>A0A7W7R6Z2_KITKI</name>
<dbReference type="CDD" id="cd01833">
    <property type="entry name" value="XynB_like"/>
    <property type="match status" value="1"/>
</dbReference>
<dbReference type="PANTHER" id="PTHR30383:SF5">
    <property type="entry name" value="SGNH HYDROLASE-TYPE ESTERASE DOMAIN-CONTAINING PROTEIN"/>
    <property type="match status" value="1"/>
</dbReference>
<dbReference type="RefSeq" id="WP_184939591.1">
    <property type="nucleotide sequence ID" value="NZ_JACHJV010000001.1"/>
</dbReference>
<proteinExistence type="predicted"/>
<gene>
    <name evidence="4" type="ORF">FHR34_005397</name>
</gene>
<dbReference type="GO" id="GO:0004622">
    <property type="term" value="F:phosphatidylcholine lysophospholipase activity"/>
    <property type="evidence" value="ECO:0007669"/>
    <property type="project" value="TreeGrafter"/>
</dbReference>
<reference evidence="4 5" key="1">
    <citation type="submission" date="2020-08" db="EMBL/GenBank/DDBJ databases">
        <title>Sequencing the genomes of 1000 actinobacteria strains.</title>
        <authorList>
            <person name="Klenk H.-P."/>
        </authorList>
    </citation>
    <scope>NUCLEOTIDE SEQUENCE [LARGE SCALE GENOMIC DNA]</scope>
    <source>
        <strain evidence="4 5">DSM 41654</strain>
    </source>
</reference>
<keyword evidence="5" id="KW-1185">Reference proteome</keyword>
<dbReference type="Gene3D" id="3.40.50.1110">
    <property type="entry name" value="SGNH hydrolase"/>
    <property type="match status" value="1"/>
</dbReference>
<accession>A0A7W7R6Z2</accession>
<dbReference type="InterPro" id="IPR013517">
    <property type="entry name" value="FG-GAP"/>
</dbReference>
<organism evidence="4 5">
    <name type="scientific">Kitasatospora kifunensis</name>
    <name type="common">Streptomyces kifunensis</name>
    <dbReference type="NCBI Taxonomy" id="58351"/>
    <lineage>
        <taxon>Bacteria</taxon>
        <taxon>Bacillati</taxon>
        <taxon>Actinomycetota</taxon>
        <taxon>Actinomycetes</taxon>
        <taxon>Kitasatosporales</taxon>
        <taxon>Streptomycetaceae</taxon>
        <taxon>Kitasatospora</taxon>
    </lineage>
</organism>